<accession>A0ABQ0SJ27</accession>
<evidence type="ECO:0000313" key="2">
    <source>
        <dbReference type="Proteomes" id="UP000319478"/>
    </source>
</evidence>
<comment type="caution">
    <text evidence="1">The sequence shown here is derived from an EMBL/GenBank/DDBJ whole genome shotgun (WGS) entry which is preliminary data.</text>
</comment>
<proteinExistence type="predicted"/>
<reference evidence="1 2" key="1">
    <citation type="submission" date="2019-06" db="EMBL/GenBank/DDBJ databases">
        <title>Whole genome shotgun sequence of Komagataeibacter hansenii NBRC 14820.</title>
        <authorList>
            <person name="Hosoyama A."/>
            <person name="Uohara A."/>
            <person name="Ohji S."/>
            <person name="Ichikawa N."/>
        </authorList>
    </citation>
    <scope>NUCLEOTIDE SEQUENCE [LARGE SCALE GENOMIC DNA]</scope>
    <source>
        <strain evidence="1 2">NBRC 14820</strain>
    </source>
</reference>
<dbReference type="Proteomes" id="UP000319478">
    <property type="component" value="Unassembled WGS sequence"/>
</dbReference>
<name>A0ABQ0SJ27_NOVHA</name>
<keyword evidence="2" id="KW-1185">Reference proteome</keyword>
<dbReference type="Gene3D" id="1.10.260.40">
    <property type="entry name" value="lambda repressor-like DNA-binding domains"/>
    <property type="match status" value="1"/>
</dbReference>
<dbReference type="InterPro" id="IPR010982">
    <property type="entry name" value="Lambda_DNA-bd_dom_sf"/>
</dbReference>
<protein>
    <recommendedName>
        <fullName evidence="3">CI repressor</fullName>
    </recommendedName>
</protein>
<dbReference type="EMBL" id="BJNN01000186">
    <property type="protein sequence ID" value="GEC65228.1"/>
    <property type="molecule type" value="Genomic_DNA"/>
</dbReference>
<organism evidence="1 2">
    <name type="scientific">Novacetimonas hansenii</name>
    <name type="common">Komagataeibacter hansenii</name>
    <dbReference type="NCBI Taxonomy" id="436"/>
    <lineage>
        <taxon>Bacteria</taxon>
        <taxon>Pseudomonadati</taxon>
        <taxon>Pseudomonadota</taxon>
        <taxon>Alphaproteobacteria</taxon>
        <taxon>Acetobacterales</taxon>
        <taxon>Acetobacteraceae</taxon>
        <taxon>Novacetimonas</taxon>
    </lineage>
</organism>
<evidence type="ECO:0008006" key="3">
    <source>
        <dbReference type="Google" id="ProtNLM"/>
    </source>
</evidence>
<evidence type="ECO:0000313" key="1">
    <source>
        <dbReference type="EMBL" id="GEC65228.1"/>
    </source>
</evidence>
<gene>
    <name evidence="1" type="ORF">GHA01_30770</name>
</gene>
<sequence length="68" mass="7335">MNTREIIRRAGGPLKVAKAVGRHHATVIGWRRVPAEHVRTVSRMCGIPSHIIRPDVFGAGAADERGAA</sequence>